<evidence type="ECO:0000313" key="2">
    <source>
        <dbReference type="Proteomes" id="UP000053105"/>
    </source>
</evidence>
<gene>
    <name evidence="1" type="ORF">WN51_11199</name>
</gene>
<keyword evidence="2" id="KW-1185">Reference proteome</keyword>
<sequence length="331" mass="37438">MQIFNISPTAISSEFKKKKYTEKSAPVENNVKLLKALVDFVSELQFFGLRHCESLMDLVDVETVVSYLNYPIILNNKEKERTRINYSYCPIEMQQKTTKTHIQLLFLHEISNTARLVLQKGNFATKDQVYELNATCSWKTPLCRGGTASTVFASPRRRTALKTSWLLPATLYEWLKPSHCVTQQCLLYQVETAVIVAVCNHARTSEIVLCDPSRENESAPRAENVRNLLFRLVGGTPDDFVDKGCGKNESADFYTSDNGLVDTDPGRVSSMTAINSKMGSLLLSTYYHRKNNGPSAAKHYASFRDSSPTNRTNSTWEGSFLEYYEFINTSI</sequence>
<reference evidence="1 2" key="1">
    <citation type="submission" date="2015-07" db="EMBL/GenBank/DDBJ databases">
        <title>The genome of Melipona quadrifasciata.</title>
        <authorList>
            <person name="Pan H."/>
            <person name="Kapheim K."/>
        </authorList>
    </citation>
    <scope>NUCLEOTIDE SEQUENCE [LARGE SCALE GENOMIC DNA]</scope>
    <source>
        <strain evidence="1">0111107301</strain>
        <tissue evidence="1">Whole body</tissue>
    </source>
</reference>
<proteinExistence type="predicted"/>
<accession>A0A0M9A410</accession>
<organism evidence="1 2">
    <name type="scientific">Melipona quadrifasciata</name>
    <dbReference type="NCBI Taxonomy" id="166423"/>
    <lineage>
        <taxon>Eukaryota</taxon>
        <taxon>Metazoa</taxon>
        <taxon>Ecdysozoa</taxon>
        <taxon>Arthropoda</taxon>
        <taxon>Hexapoda</taxon>
        <taxon>Insecta</taxon>
        <taxon>Pterygota</taxon>
        <taxon>Neoptera</taxon>
        <taxon>Endopterygota</taxon>
        <taxon>Hymenoptera</taxon>
        <taxon>Apocrita</taxon>
        <taxon>Aculeata</taxon>
        <taxon>Apoidea</taxon>
        <taxon>Anthophila</taxon>
        <taxon>Apidae</taxon>
        <taxon>Melipona</taxon>
    </lineage>
</organism>
<dbReference type="EMBL" id="KQ435741">
    <property type="protein sequence ID" value="KOX76775.1"/>
    <property type="molecule type" value="Genomic_DNA"/>
</dbReference>
<dbReference type="AlphaFoldDB" id="A0A0M9A410"/>
<dbReference type="Proteomes" id="UP000053105">
    <property type="component" value="Unassembled WGS sequence"/>
</dbReference>
<protein>
    <submittedName>
        <fullName evidence="1">Uncharacterized protein</fullName>
    </submittedName>
</protein>
<evidence type="ECO:0000313" key="1">
    <source>
        <dbReference type="EMBL" id="KOX76775.1"/>
    </source>
</evidence>
<name>A0A0M9A410_9HYME</name>
<dbReference type="OrthoDB" id="5977959at2759"/>